<accession>A0ABV8QP05</accession>
<dbReference type="Pfam" id="PF12848">
    <property type="entry name" value="ABC_tran_Xtn"/>
    <property type="match status" value="1"/>
</dbReference>
<evidence type="ECO:0000256" key="2">
    <source>
        <dbReference type="ARBA" id="ARBA00022840"/>
    </source>
</evidence>
<organism evidence="5 6">
    <name type="scientific">Ferruginibacter yonginensis</name>
    <dbReference type="NCBI Taxonomy" id="1310416"/>
    <lineage>
        <taxon>Bacteria</taxon>
        <taxon>Pseudomonadati</taxon>
        <taxon>Bacteroidota</taxon>
        <taxon>Chitinophagia</taxon>
        <taxon>Chitinophagales</taxon>
        <taxon>Chitinophagaceae</taxon>
        <taxon>Ferruginibacter</taxon>
    </lineage>
</organism>
<keyword evidence="1" id="KW-0547">Nucleotide-binding</keyword>
<dbReference type="PANTHER" id="PTHR42855">
    <property type="entry name" value="ABC TRANSPORTER ATP-BINDING SUBUNIT"/>
    <property type="match status" value="1"/>
</dbReference>
<comment type="caution">
    <text evidence="5">The sequence shown here is derived from an EMBL/GenBank/DDBJ whole genome shotgun (WGS) entry which is preliminary data.</text>
</comment>
<name>A0ABV8QP05_9BACT</name>
<keyword evidence="3" id="KW-0175">Coiled coil</keyword>
<feature type="domain" description="ABC transporter" evidence="4">
    <location>
        <begin position="3"/>
        <end position="256"/>
    </location>
</feature>
<dbReference type="RefSeq" id="WP_379706083.1">
    <property type="nucleotide sequence ID" value="NZ_JBHSCZ010000001.1"/>
</dbReference>
<feature type="domain" description="ABC transporter" evidence="4">
    <location>
        <begin position="324"/>
        <end position="537"/>
    </location>
</feature>
<dbReference type="Gene3D" id="3.40.50.300">
    <property type="entry name" value="P-loop containing nucleotide triphosphate hydrolases"/>
    <property type="match status" value="2"/>
</dbReference>
<dbReference type="Proteomes" id="UP001595907">
    <property type="component" value="Unassembled WGS sequence"/>
</dbReference>
<dbReference type="InterPro" id="IPR037118">
    <property type="entry name" value="Val-tRNA_synth_C_sf"/>
</dbReference>
<dbReference type="InterPro" id="IPR032781">
    <property type="entry name" value="ABC_tran_Xtn"/>
</dbReference>
<dbReference type="Pfam" id="PF00005">
    <property type="entry name" value="ABC_tran"/>
    <property type="match status" value="2"/>
</dbReference>
<keyword evidence="2 5" id="KW-0067">ATP-binding</keyword>
<dbReference type="InterPro" id="IPR003439">
    <property type="entry name" value="ABC_transporter-like_ATP-bd"/>
</dbReference>
<evidence type="ECO:0000259" key="4">
    <source>
        <dbReference type="PROSITE" id="PS50893"/>
    </source>
</evidence>
<feature type="coiled-coil region" evidence="3">
    <location>
        <begin position="535"/>
        <end position="644"/>
    </location>
</feature>
<dbReference type="InterPro" id="IPR032524">
    <property type="entry name" value="ABC_tran_C"/>
</dbReference>
<sequence>MLLGLQNVTFEFGARTIVEDATWHIQPGERIGLIGYNGTGKSTLLKVLTGQYSPAKGTVEKGRETTIGFLNQDLLGFETNETILDVAMGAFERVKAIEKELETVGAELEKTGDEKLAEKYADLLHEMDVLDGYSIHHRTEEILQGLGFANADLHKQYKLFSGGWRMRVLLAKMILMNPDVLLLDEPTNHLDLPSIEWLEKYLSHYPGAVVIVSHDRFFLDRMVNKIVELYQRELHFYTGNYSYYETEKEVRIDMQKKAYENQQDYIRQQERFVERFKAKASKAAQAQSIVKRLDKIERIEDVNIERPNMKINFAMDKTPGKIVATLKNVSKSFGDIKILENTGAEIDRGDKIALIGANGKGKSTLLRIVVGTEQFEGERVWGHNVDESFYAQHQLEVLKGDNDLMEEMKEARSGKNDLELRSLLGAFLFSGDAVEKKIKVLSGGEKARVALAKTIASRANFLMLDEPTNHLDIHSVNLLVEALNKYEGTIILVSHDRYFISRIANKIWEIEDHKIVEFKGTYAEWEDWKIRREKAAQAEKALQKAEVKQEKVVEVKKEKKPENREATKELDKAKKQFAQLENKIADLGKKKEALETELGDPAIYGDKIKYAQVEASYKTVQQDITTANKEYEVLFEKIMELENA</sequence>
<evidence type="ECO:0000313" key="6">
    <source>
        <dbReference type="Proteomes" id="UP001595907"/>
    </source>
</evidence>
<dbReference type="SMART" id="SM00382">
    <property type="entry name" value="AAA"/>
    <property type="match status" value="2"/>
</dbReference>
<dbReference type="EMBL" id="JBHSCZ010000001">
    <property type="protein sequence ID" value="MFC4261543.1"/>
    <property type="molecule type" value="Genomic_DNA"/>
</dbReference>
<keyword evidence="6" id="KW-1185">Reference proteome</keyword>
<evidence type="ECO:0000256" key="3">
    <source>
        <dbReference type="SAM" id="Coils"/>
    </source>
</evidence>
<dbReference type="Pfam" id="PF16326">
    <property type="entry name" value="ABC_tran_CTD"/>
    <property type="match status" value="1"/>
</dbReference>
<dbReference type="Gene3D" id="1.10.287.380">
    <property type="entry name" value="Valyl-tRNA synthetase, C-terminal domain"/>
    <property type="match status" value="1"/>
</dbReference>
<evidence type="ECO:0000313" key="5">
    <source>
        <dbReference type="EMBL" id="MFC4261543.1"/>
    </source>
</evidence>
<dbReference type="InterPro" id="IPR027417">
    <property type="entry name" value="P-loop_NTPase"/>
</dbReference>
<dbReference type="GO" id="GO:0005524">
    <property type="term" value="F:ATP binding"/>
    <property type="evidence" value="ECO:0007669"/>
    <property type="project" value="UniProtKB-KW"/>
</dbReference>
<dbReference type="PROSITE" id="PS50893">
    <property type="entry name" value="ABC_TRANSPORTER_2"/>
    <property type="match status" value="2"/>
</dbReference>
<dbReference type="InterPro" id="IPR003593">
    <property type="entry name" value="AAA+_ATPase"/>
</dbReference>
<dbReference type="SUPFAM" id="SSF52540">
    <property type="entry name" value="P-loop containing nucleoside triphosphate hydrolases"/>
    <property type="match status" value="2"/>
</dbReference>
<evidence type="ECO:0000256" key="1">
    <source>
        <dbReference type="ARBA" id="ARBA00022741"/>
    </source>
</evidence>
<dbReference type="CDD" id="cd03221">
    <property type="entry name" value="ABCF_EF-3"/>
    <property type="match status" value="2"/>
</dbReference>
<reference evidence="6" key="1">
    <citation type="journal article" date="2019" name="Int. J. Syst. Evol. Microbiol.">
        <title>The Global Catalogue of Microorganisms (GCM) 10K type strain sequencing project: providing services to taxonomists for standard genome sequencing and annotation.</title>
        <authorList>
            <consortium name="The Broad Institute Genomics Platform"/>
            <consortium name="The Broad Institute Genome Sequencing Center for Infectious Disease"/>
            <person name="Wu L."/>
            <person name="Ma J."/>
        </authorList>
    </citation>
    <scope>NUCLEOTIDE SEQUENCE [LARGE SCALE GENOMIC DNA]</scope>
    <source>
        <strain evidence="6">CECT 8289</strain>
    </source>
</reference>
<protein>
    <submittedName>
        <fullName evidence="5">ABC-F family ATP-binding cassette domain-containing protein</fullName>
    </submittedName>
</protein>
<dbReference type="InterPro" id="IPR051309">
    <property type="entry name" value="ABCF_ATPase"/>
</dbReference>
<dbReference type="InterPro" id="IPR017871">
    <property type="entry name" value="ABC_transporter-like_CS"/>
</dbReference>
<dbReference type="PANTHER" id="PTHR42855:SF2">
    <property type="entry name" value="DRUG RESISTANCE ABC TRANSPORTER,ATP-BINDING PROTEIN"/>
    <property type="match status" value="1"/>
</dbReference>
<gene>
    <name evidence="5" type="ORF">ACFOWM_01515</name>
</gene>
<proteinExistence type="predicted"/>
<dbReference type="PROSITE" id="PS00211">
    <property type="entry name" value="ABC_TRANSPORTER_1"/>
    <property type="match status" value="2"/>
</dbReference>